<protein>
    <submittedName>
        <fullName evidence="2">Uncharacterized protein</fullName>
    </submittedName>
</protein>
<sequence length="580" mass="66878">MLILERSLIALIINLWIGFGKKSSTNFKYTVNILAKLRLVSKEFTVNIIPLLDWGEIRIESKNDMKILNKLYNPKPKLDRLYISCQEEEIIRKFPSWVIYLSETQPKVGINYPIVAHQLINKNRLKSLLWEYNANHNITNLNCNNLIKLIYMGSKDISVDLSVISTSFLNLVELTIRGFGVIQNMNSLGQLEHLKMITLSSGTCIIGSFIELLERKQCSIETIKFLNIKFTRSIDQDANLVEHFDNILDVLSNNSYLKELLIKNDVSPVSKQSLIKFLNSNKTLTKLTIENCKLIVDANIIYQPITNTTLKYFYYSLPNNVIGSMLLNEWNGTSALENPCYSPTNNIPLISKGNHPNINVYYYDCSQDNLNNLIDILKLTYKGIKNVWLHIEDNDMVAEVLEILKEYLPSNNEINTINLENGLEIAIYLIQLNHPSIKELTVDLFNPINQDIAINLLKSICTNHNHIQNISPRFELNSLNLAEFIDTITEIIENNHNIYCIELFLSVPMDSIINTANLNHSFERFEKAISKFYHYLDFINITILQGPMGKEHLLKPFYNILCKYSILNDINMLLFCNYSF</sequence>
<proteinExistence type="predicted"/>
<dbReference type="EMBL" id="LODT01000011">
    <property type="protein sequence ID" value="KYR01156.1"/>
    <property type="molecule type" value="Genomic_DNA"/>
</dbReference>
<gene>
    <name evidence="2" type="ORF">DLAC_02265</name>
</gene>
<evidence type="ECO:0000313" key="3">
    <source>
        <dbReference type="Proteomes" id="UP000076078"/>
    </source>
</evidence>
<evidence type="ECO:0000256" key="1">
    <source>
        <dbReference type="SAM" id="SignalP"/>
    </source>
</evidence>
<feature type="chain" id="PRO_5007593618" evidence="1">
    <location>
        <begin position="21"/>
        <end position="580"/>
    </location>
</feature>
<dbReference type="AlphaFoldDB" id="A0A152A4J6"/>
<keyword evidence="1" id="KW-0732">Signal</keyword>
<accession>A0A152A4J6</accession>
<dbReference type="OrthoDB" id="7700931at2759"/>
<organism evidence="2 3">
    <name type="scientific">Tieghemostelium lacteum</name>
    <name type="common">Slime mold</name>
    <name type="synonym">Dictyostelium lacteum</name>
    <dbReference type="NCBI Taxonomy" id="361077"/>
    <lineage>
        <taxon>Eukaryota</taxon>
        <taxon>Amoebozoa</taxon>
        <taxon>Evosea</taxon>
        <taxon>Eumycetozoa</taxon>
        <taxon>Dictyostelia</taxon>
        <taxon>Dictyosteliales</taxon>
        <taxon>Raperosteliaceae</taxon>
        <taxon>Tieghemostelium</taxon>
    </lineage>
</organism>
<reference evidence="2 3" key="1">
    <citation type="submission" date="2015-12" db="EMBL/GenBank/DDBJ databases">
        <title>Dictyostelia acquired genes for synthesis and detection of signals that induce cell-type specialization by lateral gene transfer from prokaryotes.</title>
        <authorList>
            <person name="Gloeckner G."/>
            <person name="Schaap P."/>
        </authorList>
    </citation>
    <scope>NUCLEOTIDE SEQUENCE [LARGE SCALE GENOMIC DNA]</scope>
    <source>
        <strain evidence="2 3">TK</strain>
    </source>
</reference>
<feature type="signal peptide" evidence="1">
    <location>
        <begin position="1"/>
        <end position="20"/>
    </location>
</feature>
<dbReference type="Proteomes" id="UP000076078">
    <property type="component" value="Unassembled WGS sequence"/>
</dbReference>
<dbReference type="InParanoid" id="A0A152A4J6"/>
<evidence type="ECO:0000313" key="2">
    <source>
        <dbReference type="EMBL" id="KYR01156.1"/>
    </source>
</evidence>
<comment type="caution">
    <text evidence="2">The sequence shown here is derived from an EMBL/GenBank/DDBJ whole genome shotgun (WGS) entry which is preliminary data.</text>
</comment>
<name>A0A152A4J6_TIELA</name>
<keyword evidence="3" id="KW-1185">Reference proteome</keyword>